<gene>
    <name evidence="1" type="ORF">PCON_08939</name>
</gene>
<dbReference type="AlphaFoldDB" id="U4LGE0"/>
<organism evidence="1 2">
    <name type="scientific">Pyronema omphalodes (strain CBS 100304)</name>
    <name type="common">Pyronema confluens</name>
    <dbReference type="NCBI Taxonomy" id="1076935"/>
    <lineage>
        <taxon>Eukaryota</taxon>
        <taxon>Fungi</taxon>
        <taxon>Dikarya</taxon>
        <taxon>Ascomycota</taxon>
        <taxon>Pezizomycotina</taxon>
        <taxon>Pezizomycetes</taxon>
        <taxon>Pezizales</taxon>
        <taxon>Pyronemataceae</taxon>
        <taxon>Pyronema</taxon>
    </lineage>
</organism>
<accession>U4LGE0</accession>
<dbReference type="EMBL" id="HF935458">
    <property type="protein sequence ID" value="CCX30602.1"/>
    <property type="molecule type" value="Genomic_DNA"/>
</dbReference>
<evidence type="ECO:0000313" key="2">
    <source>
        <dbReference type="Proteomes" id="UP000018144"/>
    </source>
</evidence>
<sequence>MRIHIRVLYMYSRYAFSFLQSIILSLDYPLDYFNGATIAPLRE</sequence>
<keyword evidence="2" id="KW-1185">Reference proteome</keyword>
<evidence type="ECO:0000313" key="1">
    <source>
        <dbReference type="EMBL" id="CCX30602.1"/>
    </source>
</evidence>
<name>U4LGE0_PYROM</name>
<protein>
    <submittedName>
        <fullName evidence="1">Uncharacterized protein</fullName>
    </submittedName>
</protein>
<reference evidence="1 2" key="1">
    <citation type="journal article" date="2013" name="PLoS Genet.">
        <title>The genome and development-dependent transcriptomes of Pyronema confluens: a window into fungal evolution.</title>
        <authorList>
            <person name="Traeger S."/>
            <person name="Altegoer F."/>
            <person name="Freitag M."/>
            <person name="Gabaldon T."/>
            <person name="Kempken F."/>
            <person name="Kumar A."/>
            <person name="Marcet-Houben M."/>
            <person name="Poggeler S."/>
            <person name="Stajich J.E."/>
            <person name="Nowrousian M."/>
        </authorList>
    </citation>
    <scope>NUCLEOTIDE SEQUENCE [LARGE SCALE GENOMIC DNA]</scope>
    <source>
        <strain evidence="2">CBS 100304</strain>
        <tissue evidence="1">Vegetative mycelium</tissue>
    </source>
</reference>
<dbReference type="Proteomes" id="UP000018144">
    <property type="component" value="Unassembled WGS sequence"/>
</dbReference>
<proteinExistence type="predicted"/>